<evidence type="ECO:0000313" key="4">
    <source>
        <dbReference type="EMBL" id="MFD2919069.1"/>
    </source>
</evidence>
<keyword evidence="1" id="KW-0472">Membrane</keyword>
<dbReference type="Pfam" id="PF04773">
    <property type="entry name" value="FecR"/>
    <property type="match status" value="1"/>
</dbReference>
<organism evidence="4 5">
    <name type="scientific">Terrimonas rubra</name>
    <dbReference type="NCBI Taxonomy" id="1035890"/>
    <lineage>
        <taxon>Bacteria</taxon>
        <taxon>Pseudomonadati</taxon>
        <taxon>Bacteroidota</taxon>
        <taxon>Chitinophagia</taxon>
        <taxon>Chitinophagales</taxon>
        <taxon>Chitinophagaceae</taxon>
        <taxon>Terrimonas</taxon>
    </lineage>
</organism>
<gene>
    <name evidence="4" type="ORF">ACFS6H_05045</name>
</gene>
<dbReference type="InterPro" id="IPR012373">
    <property type="entry name" value="Ferrdict_sens_TM"/>
</dbReference>
<comment type="caution">
    <text evidence="4">The sequence shown here is derived from an EMBL/GenBank/DDBJ whole genome shotgun (WGS) entry which is preliminary data.</text>
</comment>
<protein>
    <submittedName>
        <fullName evidence="4">FecR family protein</fullName>
    </submittedName>
</protein>
<dbReference type="InterPro" id="IPR006860">
    <property type="entry name" value="FecR"/>
</dbReference>
<feature type="domain" description="FecR protein" evidence="2">
    <location>
        <begin position="142"/>
        <end position="237"/>
    </location>
</feature>
<feature type="transmembrane region" description="Helical" evidence="1">
    <location>
        <begin position="103"/>
        <end position="123"/>
    </location>
</feature>
<dbReference type="RefSeq" id="WP_386095894.1">
    <property type="nucleotide sequence ID" value="NZ_JBHUOZ010000001.1"/>
</dbReference>
<name>A0ABW6A1B9_9BACT</name>
<keyword evidence="1" id="KW-1133">Transmembrane helix</keyword>
<dbReference type="Gene3D" id="2.60.120.1440">
    <property type="match status" value="1"/>
</dbReference>
<evidence type="ECO:0000259" key="3">
    <source>
        <dbReference type="Pfam" id="PF16344"/>
    </source>
</evidence>
<dbReference type="Proteomes" id="UP001597511">
    <property type="component" value="Unassembled WGS sequence"/>
</dbReference>
<evidence type="ECO:0000256" key="1">
    <source>
        <dbReference type="SAM" id="Phobius"/>
    </source>
</evidence>
<dbReference type="InterPro" id="IPR032508">
    <property type="entry name" value="FecR_C"/>
</dbReference>
<accession>A0ABW6A1B9</accession>
<sequence>MSQEYFWILFAKKLAGEATPGELTELENLVKQHPEWQYSIQSVEDIWNTSAPFSDKDMADAEDAYMLHLHRMQEKNGSSELGLPSIGLPASANKKNKRRVIKLMAGAAIAASMLYGAFVYLQYTQAKPGNASPVQAMSNINEITTRFGSKSKIQLPDGSTVWLNAGSSLIYNKDFGIEKREVEITGEGFFDVAKNASMPFIIKTRSFDIKVLGTVFNVKAYPDDETSETSLLEGKIEVSIKSRPNDKIILEPQEKLVVENNTRPGSASVTSQDNILTQEPIVAISKLKYSPVDSSVTEVQWKDNILAFDDEKMEDVALKMERWFDVEIEIKEAVLNKKRLTGKFENENIEQALEALSYTSTDAFAFKRNGRKIIIYKPNH</sequence>
<feature type="domain" description="Protein FecR C-terminal" evidence="3">
    <location>
        <begin position="306"/>
        <end position="375"/>
    </location>
</feature>
<dbReference type="PANTHER" id="PTHR30273:SF2">
    <property type="entry name" value="PROTEIN FECR"/>
    <property type="match status" value="1"/>
</dbReference>
<dbReference type="EMBL" id="JBHUOZ010000001">
    <property type="protein sequence ID" value="MFD2919069.1"/>
    <property type="molecule type" value="Genomic_DNA"/>
</dbReference>
<keyword evidence="5" id="KW-1185">Reference proteome</keyword>
<dbReference type="PIRSF" id="PIRSF018266">
    <property type="entry name" value="FecR"/>
    <property type="match status" value="1"/>
</dbReference>
<dbReference type="Gene3D" id="3.55.50.30">
    <property type="match status" value="1"/>
</dbReference>
<proteinExistence type="predicted"/>
<dbReference type="PANTHER" id="PTHR30273">
    <property type="entry name" value="PERIPLASMIC SIGNAL SENSOR AND SIGMA FACTOR ACTIVATOR FECR-RELATED"/>
    <property type="match status" value="1"/>
</dbReference>
<reference evidence="5" key="1">
    <citation type="journal article" date="2019" name="Int. J. Syst. Evol. Microbiol.">
        <title>The Global Catalogue of Microorganisms (GCM) 10K type strain sequencing project: providing services to taxonomists for standard genome sequencing and annotation.</title>
        <authorList>
            <consortium name="The Broad Institute Genomics Platform"/>
            <consortium name="The Broad Institute Genome Sequencing Center for Infectious Disease"/>
            <person name="Wu L."/>
            <person name="Ma J."/>
        </authorList>
    </citation>
    <scope>NUCLEOTIDE SEQUENCE [LARGE SCALE GENOMIC DNA]</scope>
    <source>
        <strain evidence="5">KCTC 23299</strain>
    </source>
</reference>
<dbReference type="Pfam" id="PF16344">
    <property type="entry name" value="FecR_C"/>
    <property type="match status" value="1"/>
</dbReference>
<evidence type="ECO:0000313" key="5">
    <source>
        <dbReference type="Proteomes" id="UP001597511"/>
    </source>
</evidence>
<evidence type="ECO:0000259" key="2">
    <source>
        <dbReference type="Pfam" id="PF04773"/>
    </source>
</evidence>
<keyword evidence="1" id="KW-0812">Transmembrane</keyword>